<sequence length="669" mass="70506">MAEQFVKIRNGVAAPKGFHYMPNGKLMNDADHIAMFGYIDKKIDNFNFNSKDISFAGETRSFSVEGDSGAVFSLEIYDDDATPNYYDFITQAWSTTKSGLYNVEIQDGAYEFNIVFPTIQFTDATCDYNNDPTIAHDDDNGKIKVGMLVEGVGIPEGSFVKSVTSDTAFELGDTAGGGGNDVSTTGGAVTNGTLTFSGLKTYTIDLRAVTVYNIRTTHSELVEVRNEDNSININKSSGSHSSLLKKILYQDVKKLIHLSCIVPSGETGFATTVDGAVSGGTKIITDVDLVHTTKAPNVIVGDLVTGTGIAASVHALVTKVNPDGDNIKEIEINKADSIGDGVAITFTRALTGTTPGRTSTSGKQTLELSSGEDVTTDFTITITAASGRTLFASRIPTTDDLLAFKEVTIGSAALAIPGAGEAGGDLFYRWPVNNIASLSAGMALDTRNELSASINSPAFISQYQSTITGSELQERKYYTDILATTLEDVTIPGVDPVNNDVTAIDRNGRVTAQAGNLTFNLQQNSVLADDDSIRIYAYGGGQIQTMTGMGVEISNIVITPTQISTTTTGATSSSTTIPVEEMAGISTASIIRGVGINPSAENPTVSLKAAATGSGNLTASAAQTLESGQTLFFDGASNVLTMTGTISITNVAIDNTTLFFDLEKFITVT</sequence>
<evidence type="ECO:0000313" key="1">
    <source>
        <dbReference type="EMBL" id="ASF00505.1"/>
    </source>
</evidence>
<name>A0A218MMJ7_9VIRU</name>
<proteinExistence type="predicted"/>
<reference evidence="1" key="2">
    <citation type="journal article" date="2017" name="Nat. Commun.">
        <title>Single-virus genomics reveals hidden cosmopolitan and abundant viruses.</title>
        <authorList>
            <person name="Martinez-Hernandez F."/>
            <person name="Fornas O."/>
            <person name="Lluesma Gomez M."/>
            <person name="Bolduc B."/>
            <person name="de la Cruz Pena M.J."/>
            <person name="Martinez J.M."/>
            <person name="Anton J."/>
            <person name="Gasol J.M."/>
            <person name="Rosselli R."/>
            <person name="Rodriguez-Valera F."/>
            <person name="Sullivan M.B."/>
            <person name="Acinas S.G."/>
            <person name="Martinez-Garcia M."/>
        </authorList>
    </citation>
    <scope>NUCLEOTIDE SEQUENCE</scope>
</reference>
<reference evidence="1" key="1">
    <citation type="submission" date="2016-10" db="EMBL/GenBank/DDBJ databases">
        <authorList>
            <person name="Varghese N."/>
        </authorList>
    </citation>
    <scope>NUCLEOTIDE SEQUENCE</scope>
</reference>
<accession>A0A218MMJ7</accession>
<organism evidence="1">
    <name type="scientific">uncultured virus</name>
    <dbReference type="NCBI Taxonomy" id="340016"/>
    <lineage>
        <taxon>Viruses</taxon>
        <taxon>environmental samples</taxon>
    </lineage>
</organism>
<protein>
    <submittedName>
        <fullName evidence="1">Uncharacterized protein</fullName>
    </submittedName>
</protein>
<dbReference type="EMBL" id="KY052839">
    <property type="protein sequence ID" value="ASF00505.1"/>
    <property type="molecule type" value="Genomic_DNA"/>
</dbReference>